<accession>A0AAD5SPZ2</accession>
<evidence type="ECO:0000256" key="1">
    <source>
        <dbReference type="SAM" id="SignalP"/>
    </source>
</evidence>
<organism evidence="2 3">
    <name type="scientific">Physocladia obscura</name>
    <dbReference type="NCBI Taxonomy" id="109957"/>
    <lineage>
        <taxon>Eukaryota</taxon>
        <taxon>Fungi</taxon>
        <taxon>Fungi incertae sedis</taxon>
        <taxon>Chytridiomycota</taxon>
        <taxon>Chytridiomycota incertae sedis</taxon>
        <taxon>Chytridiomycetes</taxon>
        <taxon>Chytridiales</taxon>
        <taxon>Chytriomycetaceae</taxon>
        <taxon>Physocladia</taxon>
    </lineage>
</organism>
<proteinExistence type="predicted"/>
<protein>
    <submittedName>
        <fullName evidence="2">Uncharacterized protein</fullName>
    </submittedName>
</protein>
<reference evidence="2" key="1">
    <citation type="submission" date="2020-05" db="EMBL/GenBank/DDBJ databases">
        <title>Phylogenomic resolution of chytrid fungi.</title>
        <authorList>
            <person name="Stajich J.E."/>
            <person name="Amses K."/>
            <person name="Simmons R."/>
            <person name="Seto K."/>
            <person name="Myers J."/>
            <person name="Bonds A."/>
            <person name="Quandt C.A."/>
            <person name="Barry K."/>
            <person name="Liu P."/>
            <person name="Grigoriev I."/>
            <person name="Longcore J.E."/>
            <person name="James T.Y."/>
        </authorList>
    </citation>
    <scope>NUCLEOTIDE SEQUENCE</scope>
    <source>
        <strain evidence="2">JEL0513</strain>
    </source>
</reference>
<keyword evidence="3" id="KW-1185">Reference proteome</keyword>
<evidence type="ECO:0000313" key="2">
    <source>
        <dbReference type="EMBL" id="KAJ3092632.1"/>
    </source>
</evidence>
<evidence type="ECO:0000313" key="3">
    <source>
        <dbReference type="Proteomes" id="UP001211907"/>
    </source>
</evidence>
<feature type="chain" id="PRO_5042179444" evidence="1">
    <location>
        <begin position="18"/>
        <end position="164"/>
    </location>
</feature>
<dbReference type="EMBL" id="JADGJH010003216">
    <property type="protein sequence ID" value="KAJ3092632.1"/>
    <property type="molecule type" value="Genomic_DNA"/>
</dbReference>
<sequence length="164" mass="18055">MHLISFILSSAALITSALPVPYPAAATIDQPVEEVVDPESSFTNSAIAPLESISVSAISADVSNLLPEIQASVEKPGTGDHAATPLRPFNDPAALGKIRHGKPANFYASHYDSGNYGYRSYDSYYGDYNNFNGRKPYGRGSAVYDEYSNNRYGHNEYNENYYYY</sequence>
<gene>
    <name evidence="2" type="ORF">HK100_006899</name>
</gene>
<dbReference type="Proteomes" id="UP001211907">
    <property type="component" value="Unassembled WGS sequence"/>
</dbReference>
<feature type="signal peptide" evidence="1">
    <location>
        <begin position="1"/>
        <end position="17"/>
    </location>
</feature>
<dbReference type="AlphaFoldDB" id="A0AAD5SPZ2"/>
<keyword evidence="1" id="KW-0732">Signal</keyword>
<comment type="caution">
    <text evidence="2">The sequence shown here is derived from an EMBL/GenBank/DDBJ whole genome shotgun (WGS) entry which is preliminary data.</text>
</comment>
<name>A0AAD5SPZ2_9FUNG</name>